<dbReference type="EMBL" id="BGZK01003090">
    <property type="protein sequence ID" value="GBP98218.1"/>
    <property type="molecule type" value="Genomic_DNA"/>
</dbReference>
<evidence type="ECO:0000256" key="1">
    <source>
        <dbReference type="SAM" id="MobiDB-lite"/>
    </source>
</evidence>
<feature type="region of interest" description="Disordered" evidence="1">
    <location>
        <begin position="34"/>
        <end position="53"/>
    </location>
</feature>
<gene>
    <name evidence="2" type="ORF">EVAR_101141_1</name>
</gene>
<evidence type="ECO:0000313" key="2">
    <source>
        <dbReference type="EMBL" id="GBP98218.1"/>
    </source>
</evidence>
<comment type="caution">
    <text evidence="2">The sequence shown here is derived from an EMBL/GenBank/DDBJ whole genome shotgun (WGS) entry which is preliminary data.</text>
</comment>
<accession>A0A4C2ADT5</accession>
<dbReference type="Proteomes" id="UP000299102">
    <property type="component" value="Unassembled WGS sequence"/>
</dbReference>
<sequence>MQCGAGALFSRGSSVTLQEGFVLTHGFTAPLDSPDRHLGLGRRGPRTASAPTSPTIRNATAALFVSVSVRSGDLLLHPFSIRKPCLHPLAILFTPKGTENALGLVWGCESLWAAVPSTIMACMLICLSAIQGKHVFKFKEIRQKSLSHVWPFQKMTEYCCMAI</sequence>
<dbReference type="AlphaFoldDB" id="A0A4C2ADT5"/>
<keyword evidence="3" id="KW-1185">Reference proteome</keyword>
<reference evidence="2 3" key="1">
    <citation type="journal article" date="2019" name="Commun. Biol.">
        <title>The bagworm genome reveals a unique fibroin gene that provides high tensile strength.</title>
        <authorList>
            <person name="Kono N."/>
            <person name="Nakamura H."/>
            <person name="Ohtoshi R."/>
            <person name="Tomita M."/>
            <person name="Numata K."/>
            <person name="Arakawa K."/>
        </authorList>
    </citation>
    <scope>NUCLEOTIDE SEQUENCE [LARGE SCALE GENOMIC DNA]</scope>
</reference>
<name>A0A4C2ADT5_EUMVA</name>
<protein>
    <submittedName>
        <fullName evidence="2">Uncharacterized protein</fullName>
    </submittedName>
</protein>
<evidence type="ECO:0000313" key="3">
    <source>
        <dbReference type="Proteomes" id="UP000299102"/>
    </source>
</evidence>
<proteinExistence type="predicted"/>
<organism evidence="2 3">
    <name type="scientific">Eumeta variegata</name>
    <name type="common">Bagworm moth</name>
    <name type="synonym">Eumeta japonica</name>
    <dbReference type="NCBI Taxonomy" id="151549"/>
    <lineage>
        <taxon>Eukaryota</taxon>
        <taxon>Metazoa</taxon>
        <taxon>Ecdysozoa</taxon>
        <taxon>Arthropoda</taxon>
        <taxon>Hexapoda</taxon>
        <taxon>Insecta</taxon>
        <taxon>Pterygota</taxon>
        <taxon>Neoptera</taxon>
        <taxon>Endopterygota</taxon>
        <taxon>Lepidoptera</taxon>
        <taxon>Glossata</taxon>
        <taxon>Ditrysia</taxon>
        <taxon>Tineoidea</taxon>
        <taxon>Psychidae</taxon>
        <taxon>Oiketicinae</taxon>
        <taxon>Eumeta</taxon>
    </lineage>
</organism>